<evidence type="ECO:0000256" key="7">
    <source>
        <dbReference type="ARBA" id="ARBA00023180"/>
    </source>
</evidence>
<evidence type="ECO:0000313" key="12">
    <source>
        <dbReference type="EMBL" id="PIQ86200.1"/>
    </source>
</evidence>
<feature type="transmembrane region" description="Helical" evidence="9">
    <location>
        <begin position="333"/>
        <end position="355"/>
    </location>
</feature>
<feature type="transmembrane region" description="Helical" evidence="9">
    <location>
        <begin position="241"/>
        <end position="260"/>
    </location>
</feature>
<comment type="caution">
    <text evidence="12">The sequence shown here is derived from an EMBL/GenBank/DDBJ whole genome shotgun (WGS) entry which is preliminary data.</text>
</comment>
<dbReference type="Proteomes" id="UP000230859">
    <property type="component" value="Unassembled WGS sequence"/>
</dbReference>
<comment type="subcellular location">
    <subcellularLocation>
        <location evidence="1">Endoplasmic reticulum membrane</location>
        <topology evidence="1">Multi-pass membrane protein</topology>
    </subcellularLocation>
</comment>
<dbReference type="InterPro" id="IPR057434">
    <property type="entry name" value="LMF1/2_N"/>
</dbReference>
<dbReference type="EMBL" id="PCVY01000049">
    <property type="protein sequence ID" value="PIQ86200.1"/>
    <property type="molecule type" value="Genomic_DNA"/>
</dbReference>
<evidence type="ECO:0000259" key="10">
    <source>
        <dbReference type="Pfam" id="PF06762"/>
    </source>
</evidence>
<accession>A0A2H0LP47</accession>
<name>A0A2H0LP47_9BACT</name>
<gene>
    <name evidence="12" type="ORF">COV74_05860</name>
</gene>
<dbReference type="PANTHER" id="PTHR14463:SF5">
    <property type="entry name" value="LIPASE MATURATION FACTOR 2"/>
    <property type="match status" value="1"/>
</dbReference>
<evidence type="ECO:0000256" key="1">
    <source>
        <dbReference type="ARBA" id="ARBA00004477"/>
    </source>
</evidence>
<evidence type="ECO:0000256" key="6">
    <source>
        <dbReference type="ARBA" id="ARBA00023136"/>
    </source>
</evidence>
<dbReference type="InterPro" id="IPR009613">
    <property type="entry name" value="LMF"/>
</dbReference>
<dbReference type="GO" id="GO:0051604">
    <property type="term" value="P:protein maturation"/>
    <property type="evidence" value="ECO:0007669"/>
    <property type="project" value="InterPro"/>
</dbReference>
<reference evidence="12 13" key="1">
    <citation type="submission" date="2017-09" db="EMBL/GenBank/DDBJ databases">
        <title>Depth-based differentiation of microbial function through sediment-hosted aquifers and enrichment of novel symbionts in the deep terrestrial subsurface.</title>
        <authorList>
            <person name="Probst A.J."/>
            <person name="Ladd B."/>
            <person name="Jarett J.K."/>
            <person name="Geller-Mcgrath D.E."/>
            <person name="Sieber C.M."/>
            <person name="Emerson J.B."/>
            <person name="Anantharaman K."/>
            <person name="Thomas B.C."/>
            <person name="Malmstrom R."/>
            <person name="Stieglmeier M."/>
            <person name="Klingl A."/>
            <person name="Woyke T."/>
            <person name="Ryan C.M."/>
            <person name="Banfield J.F."/>
        </authorList>
    </citation>
    <scope>NUCLEOTIDE SEQUENCE [LARGE SCALE GENOMIC DNA]</scope>
    <source>
        <strain evidence="12">CG11_big_fil_rev_8_21_14_0_20_45_26</strain>
    </source>
</reference>
<dbReference type="Pfam" id="PF25179">
    <property type="entry name" value="LMF1_C"/>
    <property type="match status" value="1"/>
</dbReference>
<dbReference type="PANTHER" id="PTHR14463">
    <property type="entry name" value="LIPASE MATURATION FACTOR"/>
    <property type="match status" value="1"/>
</dbReference>
<feature type="transmembrane region" description="Helical" evidence="9">
    <location>
        <begin position="362"/>
        <end position="395"/>
    </location>
</feature>
<evidence type="ECO:0000256" key="4">
    <source>
        <dbReference type="ARBA" id="ARBA00022824"/>
    </source>
</evidence>
<dbReference type="GO" id="GO:0015035">
    <property type="term" value="F:protein-disulfide reductase activity"/>
    <property type="evidence" value="ECO:0007669"/>
    <property type="project" value="InterPro"/>
</dbReference>
<evidence type="ECO:0000256" key="9">
    <source>
        <dbReference type="SAM" id="Phobius"/>
    </source>
</evidence>
<proteinExistence type="inferred from homology"/>
<protein>
    <recommendedName>
        <fullName evidence="8">Lipase maturation factor 2</fullName>
    </recommendedName>
</protein>
<keyword evidence="5 9" id="KW-1133">Transmembrane helix</keyword>
<evidence type="ECO:0000259" key="11">
    <source>
        <dbReference type="Pfam" id="PF25179"/>
    </source>
</evidence>
<feature type="domain" description="Lipase maturation factor 1/2 N-terminal" evidence="10">
    <location>
        <begin position="240"/>
        <end position="398"/>
    </location>
</feature>
<keyword evidence="7" id="KW-0325">Glycoprotein</keyword>
<keyword evidence="4" id="KW-0256">Endoplasmic reticulum</keyword>
<organism evidence="12 13">
    <name type="scientific">Candidatus Abzuiibacterium crystallinum</name>
    <dbReference type="NCBI Taxonomy" id="1974748"/>
    <lineage>
        <taxon>Bacteria</taxon>
        <taxon>Pseudomonadati</taxon>
        <taxon>Candidatus Omnitrophota</taxon>
        <taxon>Candidatus Abzuiibacterium</taxon>
    </lineage>
</organism>
<evidence type="ECO:0000256" key="2">
    <source>
        <dbReference type="ARBA" id="ARBA00005512"/>
    </source>
</evidence>
<evidence type="ECO:0000256" key="5">
    <source>
        <dbReference type="ARBA" id="ARBA00022989"/>
    </source>
</evidence>
<dbReference type="InterPro" id="IPR007263">
    <property type="entry name" value="DCC1-like"/>
</dbReference>
<dbReference type="Pfam" id="PF06762">
    <property type="entry name" value="LMF1"/>
    <property type="match status" value="1"/>
</dbReference>
<feature type="transmembrane region" description="Helical" evidence="9">
    <location>
        <begin position="196"/>
        <end position="229"/>
    </location>
</feature>
<keyword evidence="6 9" id="KW-0472">Membrane</keyword>
<feature type="transmembrane region" description="Helical" evidence="9">
    <location>
        <begin position="133"/>
        <end position="151"/>
    </location>
</feature>
<dbReference type="InterPro" id="IPR057433">
    <property type="entry name" value="LMF1/2_C"/>
</dbReference>
<dbReference type="Pfam" id="PF04134">
    <property type="entry name" value="DCC1-like"/>
    <property type="match status" value="1"/>
</dbReference>
<keyword evidence="3 9" id="KW-0812">Transmembrane</keyword>
<sequence length="609" mass="71101">MKPLLIYDGDCSFCIRWVERWRLITRDRVDYKPYQDVYTAFPQISLQTFKESVQLIDSDEKVYAGAEAVFRTLRYDSRQRGLWWAYERVPGIRQMSEWFYRTVAQNRDRFSDLTQFFWGKWLLPSTYTISTSIFLRLLGAIYLIAIASFWTQMPGLIGTQGILPVTETIAAVKAQLGPNGFLSFPTLAWWMPTESFLHILCGVGVVGSLAVMMQVCSGFSLVVLWLIYLSLQTVSRDFLGFQWDVLLLETGFLAIFLAPWKKPFSKSLQITPASPVTIFLFWWLLFRLMFMSGVAKLASGDPAWHHFTALTYYYETQPLPTWIGWYVHQLPAWFQHTSVVVMFAIELIIPFFIFMPRRIRFFAAFSIAAFQCLIMLTGNYCFFNLLALALCVLLIDDALYLKGERDRILKFQSDNQMTLPVKNRPAHLALAVIIFALSLVPLFDRLDLGRFLPRPLVKAYQFIGSWQIVNSYGLFAVMTTQRPEIIIEGSWDGSHWYPYEFKYKPGELTKKPVFVEPHQPRLDWQMWFAALSGWRRHPWFLSFCKRLLEGSKPVLALLKTNPFPDEPPQYVRARVYLYHFTDFKTRRETKAWWRRNEAGEYLPVISLNA</sequence>
<evidence type="ECO:0000256" key="8">
    <source>
        <dbReference type="ARBA" id="ARBA00040643"/>
    </source>
</evidence>
<dbReference type="AlphaFoldDB" id="A0A2H0LP47"/>
<comment type="similarity">
    <text evidence="2">Belongs to the lipase maturation factor family.</text>
</comment>
<feature type="transmembrane region" description="Helical" evidence="9">
    <location>
        <begin position="280"/>
        <end position="298"/>
    </location>
</feature>
<feature type="domain" description="Lipase maturation factor 1/2 C-terminal" evidence="11">
    <location>
        <begin position="468"/>
        <end position="603"/>
    </location>
</feature>
<evidence type="ECO:0000313" key="13">
    <source>
        <dbReference type="Proteomes" id="UP000230859"/>
    </source>
</evidence>
<evidence type="ECO:0000256" key="3">
    <source>
        <dbReference type="ARBA" id="ARBA00022692"/>
    </source>
</evidence>
<feature type="transmembrane region" description="Helical" evidence="9">
    <location>
        <begin position="426"/>
        <end position="444"/>
    </location>
</feature>